<evidence type="ECO:0000313" key="3">
    <source>
        <dbReference type="Proteomes" id="UP001596494"/>
    </source>
</evidence>
<reference evidence="3" key="1">
    <citation type="journal article" date="2019" name="Int. J. Syst. Evol. Microbiol.">
        <title>The Global Catalogue of Microorganisms (GCM) 10K type strain sequencing project: providing services to taxonomists for standard genome sequencing and annotation.</title>
        <authorList>
            <consortium name="The Broad Institute Genomics Platform"/>
            <consortium name="The Broad Institute Genome Sequencing Center for Infectious Disease"/>
            <person name="Wu L."/>
            <person name="Ma J."/>
        </authorList>
    </citation>
    <scope>NUCLEOTIDE SEQUENCE [LARGE SCALE GENOMIC DNA]</scope>
    <source>
        <strain evidence="3">CCUG 73951</strain>
    </source>
</reference>
<proteinExistence type="predicted"/>
<protein>
    <recommendedName>
        <fullName evidence="4">Lipoprotein</fullName>
    </recommendedName>
</protein>
<dbReference type="RefSeq" id="WP_289215545.1">
    <property type="nucleotide sequence ID" value="NZ_JAPVRC010000003.1"/>
</dbReference>
<gene>
    <name evidence="2" type="ORF">ACFQMN_02545</name>
</gene>
<dbReference type="PROSITE" id="PS51257">
    <property type="entry name" value="PROKAR_LIPOPROTEIN"/>
    <property type="match status" value="1"/>
</dbReference>
<evidence type="ECO:0000256" key="1">
    <source>
        <dbReference type="SAM" id="MobiDB-lite"/>
    </source>
</evidence>
<name>A0ABW2K0V5_9BACI</name>
<dbReference type="EMBL" id="JBHTBY010000001">
    <property type="protein sequence ID" value="MFC7319765.1"/>
    <property type="molecule type" value="Genomic_DNA"/>
</dbReference>
<dbReference type="Proteomes" id="UP001596494">
    <property type="component" value="Unassembled WGS sequence"/>
</dbReference>
<feature type="region of interest" description="Disordered" evidence="1">
    <location>
        <begin position="64"/>
        <end position="84"/>
    </location>
</feature>
<accession>A0ABW2K0V5</accession>
<sequence length="194" mass="21856">MRLRNVSNQWSVFALLFMLSLTSACASSTSPSGAEDKNGETLEALLTTHFSTADEELVKLIESPENNTIIGEDGDESTEQPESPTELDVYLEDEYSAYFTEHAYSEYIGSQAFSYGLAAYYNDYQLQTDRVDYKESSSGEEAYDFTVTVDYKKEDGVEKTADVSGRVNFNEEGKISRFMIHEDEGLLETIESRR</sequence>
<organism evidence="2 3">
    <name type="scientific">Halobacillus campisalis</name>
    <dbReference type="NCBI Taxonomy" id="435909"/>
    <lineage>
        <taxon>Bacteria</taxon>
        <taxon>Bacillati</taxon>
        <taxon>Bacillota</taxon>
        <taxon>Bacilli</taxon>
        <taxon>Bacillales</taxon>
        <taxon>Bacillaceae</taxon>
        <taxon>Halobacillus</taxon>
    </lineage>
</organism>
<evidence type="ECO:0008006" key="4">
    <source>
        <dbReference type="Google" id="ProtNLM"/>
    </source>
</evidence>
<comment type="caution">
    <text evidence="2">The sequence shown here is derived from an EMBL/GenBank/DDBJ whole genome shotgun (WGS) entry which is preliminary data.</text>
</comment>
<keyword evidence="3" id="KW-1185">Reference proteome</keyword>
<evidence type="ECO:0000313" key="2">
    <source>
        <dbReference type="EMBL" id="MFC7319765.1"/>
    </source>
</evidence>